<reference evidence="3" key="1">
    <citation type="submission" date="2016-10" db="EMBL/GenBank/DDBJ databases">
        <authorList>
            <person name="Varghese N."/>
            <person name="Submissions S."/>
        </authorList>
    </citation>
    <scope>NUCLEOTIDE SEQUENCE [LARGE SCALE GENOMIC DNA]</scope>
    <source>
        <strain evidence="3">DSM 22620</strain>
    </source>
</reference>
<dbReference type="Gene3D" id="1.20.5.340">
    <property type="match status" value="1"/>
</dbReference>
<evidence type="ECO:0000313" key="2">
    <source>
        <dbReference type="EMBL" id="SDR69741.1"/>
    </source>
</evidence>
<dbReference type="RefSeq" id="WP_090861786.1">
    <property type="nucleotide sequence ID" value="NZ_LT629759.1"/>
</dbReference>
<name>A0A1H1L581_9ACTN</name>
<evidence type="ECO:0000256" key="1">
    <source>
        <dbReference type="SAM" id="MobiDB-lite"/>
    </source>
</evidence>
<accession>A0A1H1L581</accession>
<dbReference type="GeneID" id="78500075"/>
<feature type="compositionally biased region" description="Low complexity" evidence="1">
    <location>
        <begin position="108"/>
        <end position="153"/>
    </location>
</feature>
<sequence>MAIQMRRGKYELLDPSKLMPGEWAIVLESDPNGTGGRSLYMCFSPGVVKRIATVEDMATIIANAEPEVSANIMKIATDTNAAITDAENKRVAAENSRVSAESARETKQASNNSAQASNNSAQSSNNSKQTANNSSQSSNNTAQAKNNADQAQNNAAAKGMTFSVLSSSQYAKTTDNTHNKPTITGKTGVMYLTPRISGATDDDKYDQWMYLNSAWELMGETGSHVDPVTTSDIDSITSGTSVTADRYLNATGLTYWWAKAKSALSSVFAAKSHTHTESQVTNLSTDLSNLSSRASSLESRATSLETNVTSLKKSIPVYYYSSAPTESTVKSEHTTPCLVVVKGGATYLVE</sequence>
<dbReference type="EMBL" id="LT629759">
    <property type="protein sequence ID" value="SDR69741.1"/>
    <property type="molecule type" value="Genomic_DNA"/>
</dbReference>
<organism evidence="2 3">
    <name type="scientific">Parafannyhessea umbonata</name>
    <dbReference type="NCBI Taxonomy" id="604330"/>
    <lineage>
        <taxon>Bacteria</taxon>
        <taxon>Bacillati</taxon>
        <taxon>Actinomycetota</taxon>
        <taxon>Coriobacteriia</taxon>
        <taxon>Coriobacteriales</taxon>
        <taxon>Atopobiaceae</taxon>
        <taxon>Parafannyhessea</taxon>
    </lineage>
</organism>
<protein>
    <submittedName>
        <fullName evidence="2">Uncharacterized protein</fullName>
    </submittedName>
</protein>
<feature type="region of interest" description="Disordered" evidence="1">
    <location>
        <begin position="88"/>
        <end position="153"/>
    </location>
</feature>
<dbReference type="Proteomes" id="UP000199480">
    <property type="component" value="Chromosome I"/>
</dbReference>
<gene>
    <name evidence="2" type="ORF">SAMN04489857_0705</name>
</gene>
<evidence type="ECO:0000313" key="3">
    <source>
        <dbReference type="Proteomes" id="UP000199480"/>
    </source>
</evidence>
<proteinExistence type="predicted"/>
<dbReference type="OrthoDB" id="3183984at2"/>
<dbReference type="AlphaFoldDB" id="A0A1H1L581"/>